<gene>
    <name evidence="2" type="ORF">OVN18_08010</name>
</gene>
<feature type="transmembrane region" description="Helical" evidence="1">
    <location>
        <begin position="128"/>
        <end position="150"/>
    </location>
</feature>
<feature type="transmembrane region" description="Helical" evidence="1">
    <location>
        <begin position="96"/>
        <end position="116"/>
    </location>
</feature>
<dbReference type="Proteomes" id="UP001164706">
    <property type="component" value="Chromosome"/>
</dbReference>
<feature type="transmembrane region" description="Helical" evidence="1">
    <location>
        <begin position="12"/>
        <end position="30"/>
    </location>
</feature>
<keyword evidence="1" id="KW-0472">Membrane</keyword>
<name>A0A9E8MJ43_9MICO</name>
<keyword evidence="1" id="KW-1133">Transmembrane helix</keyword>
<evidence type="ECO:0008006" key="4">
    <source>
        <dbReference type="Google" id="ProtNLM"/>
    </source>
</evidence>
<evidence type="ECO:0000313" key="3">
    <source>
        <dbReference type="Proteomes" id="UP001164706"/>
    </source>
</evidence>
<feature type="transmembrane region" description="Helical" evidence="1">
    <location>
        <begin position="36"/>
        <end position="55"/>
    </location>
</feature>
<dbReference type="InterPro" id="IPR038770">
    <property type="entry name" value="Na+/solute_symporter_sf"/>
</dbReference>
<dbReference type="AlphaFoldDB" id="A0A9E8MJ43"/>
<keyword evidence="1" id="KW-0812">Transmembrane</keyword>
<reference evidence="2" key="1">
    <citation type="submission" date="2022-11" db="EMBL/GenBank/DDBJ databases">
        <title>Description of Microcella daejonensis nov. sp, isolated from riverside soil.</title>
        <authorList>
            <person name="Molina K.M."/>
            <person name="Kim S.B."/>
        </authorList>
    </citation>
    <scope>NUCLEOTIDE SEQUENCE</scope>
    <source>
        <strain evidence="2">MMS21-STM12</strain>
    </source>
</reference>
<feature type="transmembrane region" description="Helical" evidence="1">
    <location>
        <begin position="162"/>
        <end position="180"/>
    </location>
</feature>
<dbReference type="Gene3D" id="1.20.1530.20">
    <property type="match status" value="1"/>
</dbReference>
<proteinExistence type="predicted"/>
<dbReference type="KEGG" id="mdb:OVN18_08010"/>
<feature type="transmembrane region" description="Helical" evidence="1">
    <location>
        <begin position="261"/>
        <end position="281"/>
    </location>
</feature>
<evidence type="ECO:0000256" key="1">
    <source>
        <dbReference type="SAM" id="Phobius"/>
    </source>
</evidence>
<feature type="transmembrane region" description="Helical" evidence="1">
    <location>
        <begin position="287"/>
        <end position="309"/>
    </location>
</feature>
<dbReference type="RefSeq" id="WP_267780186.1">
    <property type="nucleotide sequence ID" value="NZ_CP113089.1"/>
</dbReference>
<feature type="transmembrane region" description="Helical" evidence="1">
    <location>
        <begin position="233"/>
        <end position="254"/>
    </location>
</feature>
<feature type="transmembrane region" description="Helical" evidence="1">
    <location>
        <begin position="67"/>
        <end position="90"/>
    </location>
</feature>
<sequence length="324" mass="33065">MPRSRLYAPLPLIAVGAVAGGALGMLVPELGTTPDALVLAVVALAALIVLLPVPLVSFGRAVLERELLLAVLGLALVVAPLLVFVLSRVVVTDPDLQFGLILALLAPAVGVVVEIARRAGAAAEQLASLAPLVLLSQAVTLPGLMALMGARDGILTVEAPSLPLTIGAGILLPVLAAFLLQRAALRRPRLATAVRRGGAAAVPATALAALVVAAVLVPRSLERLPLLQEVAPLFGVYLILMAPIGILVGTAAGLRIGQVRALAFSGGARSGLLVLPIALAFPADFSLVPLVIVTWMAVESIGLAVYRFVIPSVTQQSKGPLAQD</sequence>
<evidence type="ECO:0000313" key="2">
    <source>
        <dbReference type="EMBL" id="WAB80518.1"/>
    </source>
</evidence>
<keyword evidence="3" id="KW-1185">Reference proteome</keyword>
<feature type="transmembrane region" description="Helical" evidence="1">
    <location>
        <begin position="200"/>
        <end position="221"/>
    </location>
</feature>
<protein>
    <recommendedName>
        <fullName evidence="4">ACR3 family arsenite efflux pump ArsB</fullName>
    </recommendedName>
</protein>
<dbReference type="EMBL" id="CP113089">
    <property type="protein sequence ID" value="WAB80518.1"/>
    <property type="molecule type" value="Genomic_DNA"/>
</dbReference>
<organism evidence="2 3">
    <name type="scientific">Microcella daejeonensis</name>
    <dbReference type="NCBI Taxonomy" id="2994971"/>
    <lineage>
        <taxon>Bacteria</taxon>
        <taxon>Bacillati</taxon>
        <taxon>Actinomycetota</taxon>
        <taxon>Actinomycetes</taxon>
        <taxon>Micrococcales</taxon>
        <taxon>Microbacteriaceae</taxon>
        <taxon>Microcella</taxon>
    </lineage>
</organism>
<accession>A0A9E8MJ43</accession>